<dbReference type="RefSeq" id="WP_079552469.1">
    <property type="nucleotide sequence ID" value="NZ_LT670847.1"/>
</dbReference>
<dbReference type="InterPro" id="IPR018976">
    <property type="entry name" value="Imelysin-like"/>
</dbReference>
<sequence>MPTRVPFRRTAQTGLVAASLLLTLGASADQPAPREQWHQAAQQQYTALADAAKTLEQSAADYCQSSDETTRSALKADWLAAYRDWQAVRYIQFGPIEQQSRGWQLQFWPDSKNLVGRKVNTQLKADAPPTEKDVEQAGVAVQGFPALEYLLYDDAMQATALDSPNACALTQAVSTHLTHTTQALADDWDAFGQHFETTDGYTHTLLQSAIQSVELLEEKRLASPLGLRGKPANGYRAEAWRSGQSIALMQASLKGIDRGLMPGLTALLTSRGHAELAQSVREQLDITLERAAALPDGLAPAIEDDAAFANIQGFYVQISQLRQLLALDVAAATGLRRGFNSSDGD</sequence>
<dbReference type="CDD" id="cd14659">
    <property type="entry name" value="Imelysin-like_IPPA"/>
    <property type="match status" value="1"/>
</dbReference>
<name>A0A1M7GCU4_9GAMM</name>
<dbReference type="AlphaFoldDB" id="A0A1M7GCU4"/>
<evidence type="ECO:0000256" key="1">
    <source>
        <dbReference type="ARBA" id="ARBA00004196"/>
    </source>
</evidence>
<evidence type="ECO:0000313" key="6">
    <source>
        <dbReference type="Proteomes" id="UP000190911"/>
    </source>
</evidence>
<feature type="domain" description="Imelysin-like" evidence="4">
    <location>
        <begin position="41"/>
        <end position="323"/>
    </location>
</feature>
<reference evidence="5 6" key="1">
    <citation type="submission" date="2016-11" db="EMBL/GenBank/DDBJ databases">
        <authorList>
            <person name="Jaros S."/>
            <person name="Januszkiewicz K."/>
            <person name="Wedrychowicz H."/>
        </authorList>
    </citation>
    <scope>NUCLEOTIDE SEQUENCE [LARGE SCALE GENOMIC DNA]</scope>
    <source>
        <strain evidence="5 6">ACAM 12</strain>
    </source>
</reference>
<gene>
    <name evidence="5" type="ORF">SAMN05878437_1440</name>
</gene>
<dbReference type="GO" id="GO:0030313">
    <property type="term" value="C:cell envelope"/>
    <property type="evidence" value="ECO:0007669"/>
    <property type="project" value="UniProtKB-SubCell"/>
</dbReference>
<keyword evidence="2 3" id="KW-0732">Signal</keyword>
<dbReference type="EMBL" id="LT670847">
    <property type="protein sequence ID" value="SHM14103.1"/>
    <property type="molecule type" value="Genomic_DNA"/>
</dbReference>
<dbReference type="InParanoid" id="A0A1M7GCU4"/>
<dbReference type="Gene3D" id="1.20.1420.20">
    <property type="entry name" value="M75 peptidase, HXXE motif"/>
    <property type="match status" value="1"/>
</dbReference>
<protein>
    <recommendedName>
        <fullName evidence="4">Imelysin-like domain-containing protein</fullName>
    </recommendedName>
</protein>
<dbReference type="STRING" id="29571.SAMN05878437_1440"/>
<evidence type="ECO:0000256" key="2">
    <source>
        <dbReference type="ARBA" id="ARBA00022729"/>
    </source>
</evidence>
<dbReference type="Proteomes" id="UP000190911">
    <property type="component" value="Chromosome I"/>
</dbReference>
<feature type="chain" id="PRO_5009926115" description="Imelysin-like domain-containing protein" evidence="3">
    <location>
        <begin position="29"/>
        <end position="345"/>
    </location>
</feature>
<proteinExistence type="predicted"/>
<keyword evidence="6" id="KW-1185">Reference proteome</keyword>
<organism evidence="5 6">
    <name type="scientific">Vreelandella subglaciescola</name>
    <dbReference type="NCBI Taxonomy" id="29571"/>
    <lineage>
        <taxon>Bacteria</taxon>
        <taxon>Pseudomonadati</taxon>
        <taxon>Pseudomonadota</taxon>
        <taxon>Gammaproteobacteria</taxon>
        <taxon>Oceanospirillales</taxon>
        <taxon>Halomonadaceae</taxon>
        <taxon>Vreelandella</taxon>
    </lineage>
</organism>
<evidence type="ECO:0000313" key="5">
    <source>
        <dbReference type="EMBL" id="SHM14103.1"/>
    </source>
</evidence>
<dbReference type="Pfam" id="PF09375">
    <property type="entry name" value="Peptidase_M75"/>
    <property type="match status" value="1"/>
</dbReference>
<accession>A0A1M7GCU4</accession>
<evidence type="ECO:0000259" key="4">
    <source>
        <dbReference type="Pfam" id="PF09375"/>
    </source>
</evidence>
<feature type="signal peptide" evidence="3">
    <location>
        <begin position="1"/>
        <end position="28"/>
    </location>
</feature>
<dbReference type="InterPro" id="IPR034984">
    <property type="entry name" value="Imelysin-like_IPPA"/>
</dbReference>
<comment type="subcellular location">
    <subcellularLocation>
        <location evidence="1">Cell envelope</location>
    </subcellularLocation>
</comment>
<evidence type="ECO:0000256" key="3">
    <source>
        <dbReference type="SAM" id="SignalP"/>
    </source>
</evidence>
<dbReference type="OrthoDB" id="5729110at2"/>
<dbReference type="InterPro" id="IPR038352">
    <property type="entry name" value="Imelysin_sf"/>
</dbReference>